<evidence type="ECO:0000256" key="1">
    <source>
        <dbReference type="SAM" id="SignalP"/>
    </source>
</evidence>
<reference evidence="3 4" key="1">
    <citation type="submission" date="2019-04" db="EMBL/GenBank/DDBJ databases">
        <authorList>
            <person name="Feng G."/>
            <person name="Zhang J."/>
            <person name="Zhu H."/>
        </authorList>
    </citation>
    <scope>NUCLEOTIDE SEQUENCE [LARGE SCALE GENOMIC DNA]</scope>
    <source>
        <strain evidence="3 4">JCM 19491</strain>
    </source>
</reference>
<evidence type="ECO:0000313" key="4">
    <source>
        <dbReference type="Proteomes" id="UP000298284"/>
    </source>
</evidence>
<dbReference type="EMBL" id="SRKZ01000001">
    <property type="protein sequence ID" value="TGD83040.1"/>
    <property type="molecule type" value="Genomic_DNA"/>
</dbReference>
<dbReference type="OrthoDB" id="98874at2"/>
<proteinExistence type="predicted"/>
<dbReference type="RefSeq" id="WP_135529195.1">
    <property type="nucleotide sequence ID" value="NZ_SRKZ01000001.1"/>
</dbReference>
<dbReference type="InterPro" id="IPR002931">
    <property type="entry name" value="Transglutaminase-like"/>
</dbReference>
<dbReference type="Gene3D" id="3.10.620.30">
    <property type="match status" value="1"/>
</dbReference>
<keyword evidence="4" id="KW-1185">Reference proteome</keyword>
<evidence type="ECO:0000259" key="2">
    <source>
        <dbReference type="Pfam" id="PF01841"/>
    </source>
</evidence>
<gene>
    <name evidence="3" type="ORF">EU557_04470</name>
</gene>
<organism evidence="3 4">
    <name type="scientific">Hymenobacter wooponensis</name>
    <dbReference type="NCBI Taxonomy" id="1525360"/>
    <lineage>
        <taxon>Bacteria</taxon>
        <taxon>Pseudomonadati</taxon>
        <taxon>Bacteroidota</taxon>
        <taxon>Cytophagia</taxon>
        <taxon>Cytophagales</taxon>
        <taxon>Hymenobacteraceae</taxon>
        <taxon>Hymenobacter</taxon>
    </lineage>
</organism>
<protein>
    <submittedName>
        <fullName evidence="3">DUF3857 domain-containing protein</fullName>
    </submittedName>
</protein>
<name>A0A4Z0MUA6_9BACT</name>
<comment type="caution">
    <text evidence="3">The sequence shown here is derived from an EMBL/GenBank/DDBJ whole genome shotgun (WGS) entry which is preliminary data.</text>
</comment>
<dbReference type="Pfam" id="PF01841">
    <property type="entry name" value="Transglut_core"/>
    <property type="match status" value="1"/>
</dbReference>
<dbReference type="AlphaFoldDB" id="A0A4Z0MUA6"/>
<dbReference type="Gene3D" id="2.60.40.3140">
    <property type="match status" value="1"/>
</dbReference>
<evidence type="ECO:0000313" key="3">
    <source>
        <dbReference type="EMBL" id="TGD83040.1"/>
    </source>
</evidence>
<dbReference type="Proteomes" id="UP000298284">
    <property type="component" value="Unassembled WGS sequence"/>
</dbReference>
<feature type="signal peptide" evidence="1">
    <location>
        <begin position="1"/>
        <end position="27"/>
    </location>
</feature>
<dbReference type="Gene3D" id="2.60.120.1130">
    <property type="match status" value="1"/>
</dbReference>
<feature type="domain" description="Transglutaminase-like" evidence="2">
    <location>
        <begin position="329"/>
        <end position="428"/>
    </location>
</feature>
<sequence>MILPILRRLALLAVLGGGAIVPTLAQAPEPIKFGKPNPEDFEAKSFVGDSTAEAVVLCDYGFSRFVFSDDDFHIVFDRITRIKILKKSGYDRATVKVPLYHKNTSEERLTKLRGFTYNMVNGQMVKEKLESEAIFREEASPNVTIRKFTLPNVRENSVIEYAYTVTSDFTFNFQDWQFQDDIPVRWSEYRASIPKYYDYKMMMQGYANVDVSEHTTGSMQVTLREGGGFVGSGFNVQRVASSSAIVPVEVKEHRWAMKNVPAFRDEPFMTSSKDYIARIDFELAGVQWENQPYRAVANSWDKINEELINNENFGTQLKRCSFLKDQITPLMAKETTPAAQVAAIHNLVRKAVKYDGHNWMYSSGPVRKAYDQHRGSSADVNLLLIAALREAGFQANPVLLSTRDHGFVEPEIMPLLSRFNYVVAHVALPDGKEVLADATDELLPVGMLPTRCLNSVGRLIMPTASASRWISLAPQHRLTEYQQIQLTLDEKGGYVGKVHAEHGGYAGLMQRDKLRDKGEKKFVEELLKGREGWSIDKYQFLQRDVLEKPLTLDYEMTVAGGEAPAGTLYLRPLQHFGNSRNPFVHESRLFPVDFGFPLDEILVLTINLPSGYEVEELPKPASLALPDNGGRFIFQAQPNAGVLQITSRLNLSRPIYSAEEYSSLREFYRLVVAKQMEQIVLKRKS</sequence>
<accession>A0A4Z0MUA6</accession>
<feature type="chain" id="PRO_5021259287" evidence="1">
    <location>
        <begin position="28"/>
        <end position="685"/>
    </location>
</feature>
<keyword evidence="1" id="KW-0732">Signal</keyword>